<sequence>MGVVAIPTVPSVAAHPTGRVSIRPARSRASVAPPRALPPANEIAGFVIGAGLIGLVFAASRLDGVIADAQVRGFERDKDERWKKTTKSVEGGGNIFILPDDEEE</sequence>
<keyword evidence="1" id="KW-0472">Membrane</keyword>
<reference evidence="2 3" key="1">
    <citation type="journal article" date="2009" name="Science">
        <title>Green evolution and dynamic adaptations revealed by genomes of the marine picoeukaryotes Micromonas.</title>
        <authorList>
            <person name="Worden A.Z."/>
            <person name="Lee J.H."/>
            <person name="Mock T."/>
            <person name="Rouze P."/>
            <person name="Simmons M.P."/>
            <person name="Aerts A.L."/>
            <person name="Allen A.E."/>
            <person name="Cuvelier M.L."/>
            <person name="Derelle E."/>
            <person name="Everett M.V."/>
            <person name="Foulon E."/>
            <person name="Grimwood J."/>
            <person name="Gundlach H."/>
            <person name="Henrissat B."/>
            <person name="Napoli C."/>
            <person name="McDonald S.M."/>
            <person name="Parker M.S."/>
            <person name="Rombauts S."/>
            <person name="Salamov A."/>
            <person name="Von Dassow P."/>
            <person name="Badger J.H."/>
            <person name="Coutinho P.M."/>
            <person name="Demir E."/>
            <person name="Dubchak I."/>
            <person name="Gentemann C."/>
            <person name="Eikrem W."/>
            <person name="Gready J.E."/>
            <person name="John U."/>
            <person name="Lanier W."/>
            <person name="Lindquist E.A."/>
            <person name="Lucas S."/>
            <person name="Mayer K.F."/>
            <person name="Moreau H."/>
            <person name="Not F."/>
            <person name="Otillar R."/>
            <person name="Panaud O."/>
            <person name="Pangilinan J."/>
            <person name="Paulsen I."/>
            <person name="Piegu B."/>
            <person name="Poliakov A."/>
            <person name="Robbens S."/>
            <person name="Schmutz J."/>
            <person name="Toulza E."/>
            <person name="Wyss T."/>
            <person name="Zelensky A."/>
            <person name="Zhou K."/>
            <person name="Armbrust E.V."/>
            <person name="Bhattacharya D."/>
            <person name="Goodenough U.W."/>
            <person name="Van de Peer Y."/>
            <person name="Grigoriev I.V."/>
        </authorList>
    </citation>
    <scope>NUCLEOTIDE SEQUENCE [LARGE SCALE GENOMIC DNA]</scope>
    <source>
        <strain evidence="3">RCC299 / NOUM17</strain>
    </source>
</reference>
<dbReference type="GeneID" id="8244582"/>
<evidence type="ECO:0000313" key="3">
    <source>
        <dbReference type="Proteomes" id="UP000002009"/>
    </source>
</evidence>
<evidence type="ECO:0000313" key="2">
    <source>
        <dbReference type="EMBL" id="ACO64192.1"/>
    </source>
</evidence>
<proteinExistence type="predicted"/>
<keyword evidence="1" id="KW-1133">Transmembrane helix</keyword>
<dbReference type="KEGG" id="mis:MICPUN_108477"/>
<feature type="transmembrane region" description="Helical" evidence="1">
    <location>
        <begin position="43"/>
        <end position="62"/>
    </location>
</feature>
<protein>
    <submittedName>
        <fullName evidence="2">Uncharacterized protein</fullName>
    </submittedName>
</protein>
<keyword evidence="3" id="KW-1185">Reference proteome</keyword>
<dbReference type="RefSeq" id="XP_002502934.1">
    <property type="nucleotide sequence ID" value="XM_002502888.1"/>
</dbReference>
<dbReference type="Proteomes" id="UP000002009">
    <property type="component" value="Chromosome 6"/>
</dbReference>
<accession>C1E8Q3</accession>
<gene>
    <name evidence="2" type="ORF">MICPUN_108477</name>
</gene>
<name>C1E8Q3_MICCC</name>
<keyword evidence="1" id="KW-0812">Transmembrane</keyword>
<evidence type="ECO:0000256" key="1">
    <source>
        <dbReference type="SAM" id="Phobius"/>
    </source>
</evidence>
<dbReference type="InParanoid" id="C1E8Q3"/>
<dbReference type="AlphaFoldDB" id="C1E8Q3"/>
<organism evidence="2 3">
    <name type="scientific">Micromonas commoda (strain RCC299 / NOUM17 / CCMP2709)</name>
    <name type="common">Picoplanktonic green alga</name>
    <dbReference type="NCBI Taxonomy" id="296587"/>
    <lineage>
        <taxon>Eukaryota</taxon>
        <taxon>Viridiplantae</taxon>
        <taxon>Chlorophyta</taxon>
        <taxon>Mamiellophyceae</taxon>
        <taxon>Mamiellales</taxon>
        <taxon>Mamiellaceae</taxon>
        <taxon>Micromonas</taxon>
    </lineage>
</organism>
<dbReference type="OrthoDB" id="566409at2759"/>
<dbReference type="EMBL" id="CP001327">
    <property type="protein sequence ID" value="ACO64192.1"/>
    <property type="molecule type" value="Genomic_DNA"/>
</dbReference>